<protein>
    <recommendedName>
        <fullName evidence="4">HK97 gp10 family phage protein</fullName>
    </recommendedName>
</protein>
<name>A0A5C0SEH5_CRATE</name>
<dbReference type="EMBL" id="CP042243">
    <property type="protein sequence ID" value="QEK12721.1"/>
    <property type="molecule type" value="Genomic_DNA"/>
</dbReference>
<evidence type="ECO:0000313" key="3">
    <source>
        <dbReference type="Proteomes" id="UP000324646"/>
    </source>
</evidence>
<dbReference type="Pfam" id="PF04883">
    <property type="entry name" value="HK97-gp10_like"/>
    <property type="match status" value="1"/>
</dbReference>
<sequence>MFSMGVGGVYGLEEVLRNLDMMENEIDEAIDEIAKETATEILDGAVENVNGPDTENLTGLGQPYPVGVITGTLKRSLKIKKVGKNKYKVFADQNVANYAWWVHEGTVKMEARPFLDDAVKNVMDTRKYIEIGNKIIENILNR</sequence>
<dbReference type="AlphaFoldDB" id="A0A5C0SEH5"/>
<keyword evidence="3" id="KW-1185">Reference proteome</keyword>
<evidence type="ECO:0008006" key="4">
    <source>
        <dbReference type="Google" id="ProtNLM"/>
    </source>
</evidence>
<dbReference type="NCBIfam" id="TIGR01725">
    <property type="entry name" value="phge_HK97_gp10"/>
    <property type="match status" value="1"/>
</dbReference>
<gene>
    <name evidence="2" type="ORF">FQB35_10475</name>
</gene>
<dbReference type="KEGG" id="crs:FQB35_10475"/>
<evidence type="ECO:0000256" key="1">
    <source>
        <dbReference type="SAM" id="Coils"/>
    </source>
</evidence>
<accession>A0A5C0SEH5</accession>
<dbReference type="Proteomes" id="UP000324646">
    <property type="component" value="Chromosome"/>
</dbReference>
<feature type="coiled-coil region" evidence="1">
    <location>
        <begin position="12"/>
        <end position="39"/>
    </location>
</feature>
<dbReference type="InterPro" id="IPR010064">
    <property type="entry name" value="HK97-gp10_tail"/>
</dbReference>
<keyword evidence="1" id="KW-0175">Coiled coil</keyword>
<reference evidence="2 3" key="1">
    <citation type="submission" date="2019-07" db="EMBL/GenBank/DDBJ databases">
        <title>Complete genome of Crassaminicella thermophila SY095.</title>
        <authorList>
            <person name="Li X."/>
        </authorList>
    </citation>
    <scope>NUCLEOTIDE SEQUENCE [LARGE SCALE GENOMIC DNA]</scope>
    <source>
        <strain evidence="2 3">SY095</strain>
    </source>
</reference>
<organism evidence="2 3">
    <name type="scientific">Crassaminicella thermophila</name>
    <dbReference type="NCBI Taxonomy" id="2599308"/>
    <lineage>
        <taxon>Bacteria</taxon>
        <taxon>Bacillati</taxon>
        <taxon>Bacillota</taxon>
        <taxon>Clostridia</taxon>
        <taxon>Eubacteriales</taxon>
        <taxon>Clostridiaceae</taxon>
        <taxon>Crassaminicella</taxon>
    </lineage>
</organism>
<evidence type="ECO:0000313" key="2">
    <source>
        <dbReference type="EMBL" id="QEK12721.1"/>
    </source>
</evidence>
<proteinExistence type="predicted"/>